<dbReference type="PANTHER" id="PTHR13696:SF99">
    <property type="entry name" value="COBYRINIC ACID AC-DIAMIDE SYNTHASE"/>
    <property type="match status" value="1"/>
</dbReference>
<comment type="caution">
    <text evidence="2">The sequence shown here is derived from an EMBL/GenBank/DDBJ whole genome shotgun (WGS) entry which is preliminary data.</text>
</comment>
<dbReference type="SUPFAM" id="SSF52540">
    <property type="entry name" value="P-loop containing nucleoside triphosphate hydrolases"/>
    <property type="match status" value="1"/>
</dbReference>
<feature type="domain" description="AAA" evidence="1">
    <location>
        <begin position="1"/>
        <end position="199"/>
    </location>
</feature>
<organism evidence="2 3">
    <name type="scientific">Romboutsia faecis</name>
    <dbReference type="NCBI Taxonomy" id="2764597"/>
    <lineage>
        <taxon>Bacteria</taxon>
        <taxon>Bacillati</taxon>
        <taxon>Bacillota</taxon>
        <taxon>Clostridia</taxon>
        <taxon>Peptostreptococcales</taxon>
        <taxon>Peptostreptococcaceae</taxon>
        <taxon>Romboutsia</taxon>
    </lineage>
</organism>
<dbReference type="RefSeq" id="WP_172976711.1">
    <property type="nucleotide sequence ID" value="NZ_JACRWE010000001.1"/>
</dbReference>
<dbReference type="EMBL" id="JACRWE010000001">
    <property type="protein sequence ID" value="MBC5995291.1"/>
    <property type="molecule type" value="Genomic_DNA"/>
</dbReference>
<proteinExistence type="predicted"/>
<keyword evidence="3" id="KW-1185">Reference proteome</keyword>
<dbReference type="InterPro" id="IPR050678">
    <property type="entry name" value="DNA_Partitioning_ATPase"/>
</dbReference>
<dbReference type="Gene3D" id="3.40.50.300">
    <property type="entry name" value="P-loop containing nucleotide triphosphate hydrolases"/>
    <property type="match status" value="1"/>
</dbReference>
<dbReference type="InterPro" id="IPR025669">
    <property type="entry name" value="AAA_dom"/>
</dbReference>
<dbReference type="PANTHER" id="PTHR13696">
    <property type="entry name" value="P-LOOP CONTAINING NUCLEOSIDE TRIPHOSPHATE HYDROLASE"/>
    <property type="match status" value="1"/>
</dbReference>
<gene>
    <name evidence="2" type="ORF">H8923_00840</name>
</gene>
<reference evidence="2 3" key="1">
    <citation type="submission" date="2020-08" db="EMBL/GenBank/DDBJ databases">
        <authorList>
            <person name="Liu C."/>
            <person name="Sun Q."/>
        </authorList>
    </citation>
    <scope>NUCLEOTIDE SEQUENCE [LARGE SCALE GENOMIC DNA]</scope>
    <source>
        <strain evidence="2 3">NSJ-18</strain>
    </source>
</reference>
<sequence>MKVISVVNYKGGVGKTTVTSNLAAGLAKRKYKVLAIDLDPQSNLTFSFLNLSEWKDKYAQNKTIKNWFERIGNLKFENLILNPNNVKDKHLNIISSHIGLIYSDIEIACKTSSIFSNKNQKESYIKAHDILKNGIKELRGYDIVLIDCPPSFNMITRNAIVASDYYLVPIKLDYLSTLGLNELKEHIKDLEKNYNDNLKNTNKEIYPKFLGVVCNMVTRRKEGLISTEEHYLSQLKQGDISVFNSMLRENKSVYGDAPKEGIPVTMRKLSSQYNDINKELDNLVNEFLERIGM</sequence>
<dbReference type="Pfam" id="PF13614">
    <property type="entry name" value="AAA_31"/>
    <property type="match status" value="1"/>
</dbReference>
<dbReference type="CDD" id="cd02042">
    <property type="entry name" value="ParAB_family"/>
    <property type="match status" value="1"/>
</dbReference>
<evidence type="ECO:0000259" key="1">
    <source>
        <dbReference type="Pfam" id="PF13614"/>
    </source>
</evidence>
<name>A0ABR7JK41_9FIRM</name>
<evidence type="ECO:0000313" key="3">
    <source>
        <dbReference type="Proteomes" id="UP000609849"/>
    </source>
</evidence>
<evidence type="ECO:0000313" key="2">
    <source>
        <dbReference type="EMBL" id="MBC5995291.1"/>
    </source>
</evidence>
<accession>A0ABR7JK41</accession>
<dbReference type="InterPro" id="IPR027417">
    <property type="entry name" value="P-loop_NTPase"/>
</dbReference>
<protein>
    <submittedName>
        <fullName evidence="2">AAA family ATPase</fullName>
    </submittedName>
</protein>
<dbReference type="Proteomes" id="UP000609849">
    <property type="component" value="Unassembled WGS sequence"/>
</dbReference>